<accession>I3W2J1</accession>
<organism evidence="2">
    <name type="scientific">Pseudomonas syringae</name>
    <dbReference type="NCBI Taxonomy" id="317"/>
    <lineage>
        <taxon>Bacteria</taxon>
        <taxon>Pseudomonadati</taxon>
        <taxon>Pseudomonadota</taxon>
        <taxon>Gammaproteobacteria</taxon>
        <taxon>Pseudomonadales</taxon>
        <taxon>Pseudomonadaceae</taxon>
        <taxon>Pseudomonas</taxon>
    </lineage>
</organism>
<dbReference type="EMBL" id="JQ418535">
    <property type="protein sequence ID" value="AFK89818.1"/>
    <property type="molecule type" value="Genomic_DNA"/>
</dbReference>
<dbReference type="AlphaFoldDB" id="I3W2J1"/>
<reference evidence="2" key="1">
    <citation type="submission" date="2012-01" db="EMBL/GenBank/DDBJ databases">
        <authorList>
            <person name="Summers A.O."/>
            <person name="Wireman J."/>
        </authorList>
    </citation>
    <scope>NUCLEOTIDE SEQUENCE</scope>
    <source>
        <strain evidence="2">PDDCC3357</strain>
        <plasmid evidence="2">pPDDCC3357-6</plasmid>
    </source>
</reference>
<dbReference type="InterPro" id="IPR003491">
    <property type="entry name" value="REP-like_C"/>
</dbReference>
<dbReference type="Pfam" id="PF02486">
    <property type="entry name" value="Rep_trans"/>
    <property type="match status" value="1"/>
</dbReference>
<dbReference type="RefSeq" id="WP_015062103.1">
    <property type="nucleotide sequence ID" value="NC_019333.1"/>
</dbReference>
<protein>
    <recommendedName>
        <fullName evidence="1">Replication initiation protein-like C-terminal domain-containing protein</fullName>
    </recommendedName>
</protein>
<evidence type="ECO:0000259" key="1">
    <source>
        <dbReference type="Pfam" id="PF02486"/>
    </source>
</evidence>
<evidence type="ECO:0000313" key="2">
    <source>
        <dbReference type="EMBL" id="AFK89818.1"/>
    </source>
</evidence>
<sequence>MVYQYGGAIVRGSTELCRLSWGGQPGVNCKTSSAESGTLQRAIARTGMEHSPTRLDACVDWVEEGLFDSLSQALRKFAIDRRLKIGMVGDWERNVGRTLYLGGKTSIVQVCLYEKGAEQQAKGASGAPSDWVRLEVRLTGMKRPQRDLIASWEDPSLVFGVGWMADVCKLIGFEELQRTALGTVWRRSDEERAFYALVNQYGPLLKRMAQATSEGWDGPFQRLMAALDPYGEVAPYSGERLLRDRESDELAAAAAVSKRHKEAVERLSD</sequence>
<keyword evidence="2" id="KW-0614">Plasmid</keyword>
<geneLocation type="plasmid" evidence="2">
    <name>pPDDCC3357-6</name>
</geneLocation>
<proteinExistence type="predicted"/>
<feature type="domain" description="Replication initiation protein-like C-terminal" evidence="1">
    <location>
        <begin position="75"/>
        <end position="142"/>
    </location>
</feature>
<name>I3W2J1_PSESX</name>